<dbReference type="InterPro" id="IPR000792">
    <property type="entry name" value="Tscrpt_reg_LuxR_C"/>
</dbReference>
<dbReference type="Gene3D" id="1.10.10.10">
    <property type="entry name" value="Winged helix-like DNA-binding domain superfamily/Winged helix DNA-binding domain"/>
    <property type="match status" value="1"/>
</dbReference>
<evidence type="ECO:0000256" key="2">
    <source>
        <dbReference type="ARBA" id="ARBA00023125"/>
    </source>
</evidence>
<keyword evidence="3" id="KW-0804">Transcription</keyword>
<dbReference type="EMBL" id="UGMS01000002">
    <property type="protein sequence ID" value="STW72347.1"/>
    <property type="molecule type" value="Genomic_DNA"/>
</dbReference>
<dbReference type="Pfam" id="PF17874">
    <property type="entry name" value="TPR_MalT"/>
    <property type="match status" value="1"/>
</dbReference>
<dbReference type="PROSITE" id="PS50043">
    <property type="entry name" value="HTH_LUXR_2"/>
    <property type="match status" value="1"/>
</dbReference>
<gene>
    <name evidence="5" type="primary">narL_1</name>
    <name evidence="5" type="ORF">NCTC11685_05434</name>
</gene>
<dbReference type="InterPro" id="IPR036388">
    <property type="entry name" value="WH-like_DNA-bd_sf"/>
</dbReference>
<evidence type="ECO:0000256" key="3">
    <source>
        <dbReference type="ARBA" id="ARBA00023163"/>
    </source>
</evidence>
<keyword evidence="1" id="KW-0805">Transcription regulation</keyword>
<dbReference type="SUPFAM" id="SSF46894">
    <property type="entry name" value="C-terminal effector domain of the bipartite response regulators"/>
    <property type="match status" value="1"/>
</dbReference>
<organism evidence="5 6">
    <name type="scientific">Klebsiella michiganensis</name>
    <dbReference type="NCBI Taxonomy" id="1134687"/>
    <lineage>
        <taxon>Bacteria</taxon>
        <taxon>Pseudomonadati</taxon>
        <taxon>Pseudomonadota</taxon>
        <taxon>Gammaproteobacteria</taxon>
        <taxon>Enterobacterales</taxon>
        <taxon>Enterobacteriaceae</taxon>
        <taxon>Klebsiella/Raoultella group</taxon>
        <taxon>Klebsiella</taxon>
    </lineage>
</organism>
<dbReference type="GO" id="GO:0003677">
    <property type="term" value="F:DNA binding"/>
    <property type="evidence" value="ECO:0007669"/>
    <property type="project" value="UniProtKB-KW"/>
</dbReference>
<dbReference type="SMART" id="SM00421">
    <property type="entry name" value="HTH_LUXR"/>
    <property type="match status" value="1"/>
</dbReference>
<keyword evidence="2" id="KW-0238">DNA-binding</keyword>
<dbReference type="PANTHER" id="PTHR44688:SF16">
    <property type="entry name" value="DNA-BINDING TRANSCRIPTIONAL ACTIVATOR DEVR_DOSR"/>
    <property type="match status" value="1"/>
</dbReference>
<evidence type="ECO:0000313" key="6">
    <source>
        <dbReference type="Proteomes" id="UP000254863"/>
    </source>
</evidence>
<proteinExistence type="predicted"/>
<dbReference type="Pfam" id="PF00196">
    <property type="entry name" value="GerE"/>
    <property type="match status" value="1"/>
</dbReference>
<protein>
    <submittedName>
        <fullName evidence="5">LuxR family MalT-like ATP-dependent transcriptional regulator</fullName>
    </submittedName>
</protein>
<dbReference type="Proteomes" id="UP000254863">
    <property type="component" value="Unassembled WGS sequence"/>
</dbReference>
<feature type="domain" description="HTH luxR-type" evidence="4">
    <location>
        <begin position="288"/>
        <end position="353"/>
    </location>
</feature>
<accession>A0A7H4PIC0</accession>
<dbReference type="AlphaFoldDB" id="A0A7H4PIC0"/>
<evidence type="ECO:0000256" key="1">
    <source>
        <dbReference type="ARBA" id="ARBA00023015"/>
    </source>
</evidence>
<dbReference type="InterPro" id="IPR016032">
    <property type="entry name" value="Sig_transdc_resp-reg_C-effctor"/>
</dbReference>
<evidence type="ECO:0000259" key="4">
    <source>
        <dbReference type="PROSITE" id="PS50043"/>
    </source>
</evidence>
<sequence>MTVYRAFVMAQSYLRQGNLAEAERQAAGALRYAEQHTGENASSGATLAPILAEIAWEQGKGEQAQSLLVPRLETIDNFCPPDGLSRGYIILARQAREMGRLAEAESLLLHAEGLAAQRGWLRAQAPLLAERIAVALHAGDKLAADALLLRLQTLSQTEAAGGYIALSQSRLLIAAGEPQAAARLLDTLAGVRETSGEWLFAVRLRLKQALALWRAGEREQAMAVCRPALARALRQGLWRSLLEGREEMAALLAEMHKHGAADDALTADIVALLSRFAAAGIVIDTARPQPPALRLTEREQQTLRLIANGHSNKGVARELGISAETVKWHLKQLYEKLQVKGRIQAVNQAREWRLLS</sequence>
<evidence type="ECO:0000313" key="5">
    <source>
        <dbReference type="EMBL" id="STW72347.1"/>
    </source>
</evidence>
<dbReference type="InterPro" id="IPR041617">
    <property type="entry name" value="TPR_MalT"/>
</dbReference>
<name>A0A7H4PIC0_9ENTR</name>
<dbReference type="CDD" id="cd06170">
    <property type="entry name" value="LuxR_C_like"/>
    <property type="match status" value="1"/>
</dbReference>
<dbReference type="PANTHER" id="PTHR44688">
    <property type="entry name" value="DNA-BINDING TRANSCRIPTIONAL ACTIVATOR DEVR_DOSR"/>
    <property type="match status" value="1"/>
</dbReference>
<reference evidence="5 6" key="1">
    <citation type="submission" date="2018-06" db="EMBL/GenBank/DDBJ databases">
        <authorList>
            <consortium name="Pathogen Informatics"/>
            <person name="Doyle S."/>
        </authorList>
    </citation>
    <scope>NUCLEOTIDE SEQUENCE [LARGE SCALE GENOMIC DNA]</scope>
    <source>
        <strain evidence="5 6">NCTC11685</strain>
    </source>
</reference>
<dbReference type="Gene3D" id="1.25.40.10">
    <property type="entry name" value="Tetratricopeptide repeat domain"/>
    <property type="match status" value="1"/>
</dbReference>
<dbReference type="GO" id="GO:0006355">
    <property type="term" value="P:regulation of DNA-templated transcription"/>
    <property type="evidence" value="ECO:0007669"/>
    <property type="project" value="InterPro"/>
</dbReference>
<dbReference type="InterPro" id="IPR011990">
    <property type="entry name" value="TPR-like_helical_dom_sf"/>
</dbReference>
<dbReference type="PRINTS" id="PR00038">
    <property type="entry name" value="HTHLUXR"/>
</dbReference>
<dbReference type="SUPFAM" id="SSF48452">
    <property type="entry name" value="TPR-like"/>
    <property type="match status" value="1"/>
</dbReference>
<comment type="caution">
    <text evidence="5">The sequence shown here is derived from an EMBL/GenBank/DDBJ whole genome shotgun (WGS) entry which is preliminary data.</text>
</comment>